<dbReference type="SUPFAM" id="SSF52540">
    <property type="entry name" value="P-loop containing nucleoside triphosphate hydrolases"/>
    <property type="match status" value="1"/>
</dbReference>
<name>A0A2T7PDV0_POMCA</name>
<proteinExistence type="inferred from homology"/>
<protein>
    <recommendedName>
        <fullName evidence="3">Sulfotransferase domain-containing protein</fullName>
    </recommendedName>
</protein>
<dbReference type="OrthoDB" id="205623at2759"/>
<comment type="caution">
    <text evidence="4">The sequence shown here is derived from an EMBL/GenBank/DDBJ whole genome shotgun (WGS) entry which is preliminary data.</text>
</comment>
<reference evidence="4 5" key="1">
    <citation type="submission" date="2018-04" db="EMBL/GenBank/DDBJ databases">
        <title>The genome of golden apple snail Pomacea canaliculata provides insight into stress tolerance and invasive adaptation.</title>
        <authorList>
            <person name="Liu C."/>
            <person name="Liu B."/>
            <person name="Ren Y."/>
            <person name="Zhang Y."/>
            <person name="Wang H."/>
            <person name="Li S."/>
            <person name="Jiang F."/>
            <person name="Yin L."/>
            <person name="Zhang G."/>
            <person name="Qian W."/>
            <person name="Fan W."/>
        </authorList>
    </citation>
    <scope>NUCLEOTIDE SEQUENCE [LARGE SCALE GENOMIC DNA]</scope>
    <source>
        <strain evidence="4">SZHN2017</strain>
        <tissue evidence="4">Muscle</tissue>
    </source>
</reference>
<evidence type="ECO:0000256" key="1">
    <source>
        <dbReference type="ARBA" id="ARBA00005771"/>
    </source>
</evidence>
<sequence length="224" mass="25709">MCAIADITQIIKCDTETVTIQQVPDGDGAPITLGRLYGVWTAPWTSLPEQISRAQRFTFDDRDVILVGYAKSGTHWLWEILHMLLRNKAEHCQTPKERLMLSFSTQEYFDMMATPRVFNTHAPFIALPIAIKSGRNKCKMVYILRNPKDLAVSYYHHLKAAKEFEYDGSFRGFLQLFIEGKVPGGSWFDFVLEWEQTLRNNPHLPILTVHYEDLKEVGVGGAWD</sequence>
<evidence type="ECO:0000256" key="2">
    <source>
        <dbReference type="ARBA" id="ARBA00022679"/>
    </source>
</evidence>
<keyword evidence="5" id="KW-1185">Reference proteome</keyword>
<dbReference type="EMBL" id="PZQS01000004">
    <property type="protein sequence ID" value="PVD31594.1"/>
    <property type="molecule type" value="Genomic_DNA"/>
</dbReference>
<dbReference type="InterPro" id="IPR000863">
    <property type="entry name" value="Sulfotransferase_dom"/>
</dbReference>
<evidence type="ECO:0000259" key="3">
    <source>
        <dbReference type="Pfam" id="PF00685"/>
    </source>
</evidence>
<dbReference type="PANTHER" id="PTHR11783">
    <property type="entry name" value="SULFOTRANSFERASE SULT"/>
    <property type="match status" value="1"/>
</dbReference>
<dbReference type="Gene3D" id="3.40.50.300">
    <property type="entry name" value="P-loop containing nucleotide triphosphate hydrolases"/>
    <property type="match status" value="1"/>
</dbReference>
<feature type="domain" description="Sulfotransferase" evidence="3">
    <location>
        <begin position="61"/>
        <end position="216"/>
    </location>
</feature>
<evidence type="ECO:0000313" key="4">
    <source>
        <dbReference type="EMBL" id="PVD31594.1"/>
    </source>
</evidence>
<dbReference type="AlphaFoldDB" id="A0A2T7PDV0"/>
<gene>
    <name evidence="4" type="ORF">C0Q70_07009</name>
</gene>
<dbReference type="GO" id="GO:0008146">
    <property type="term" value="F:sulfotransferase activity"/>
    <property type="evidence" value="ECO:0007669"/>
    <property type="project" value="InterPro"/>
</dbReference>
<comment type="similarity">
    <text evidence="1">Belongs to the sulfotransferase 1 family.</text>
</comment>
<dbReference type="InterPro" id="IPR027417">
    <property type="entry name" value="P-loop_NTPase"/>
</dbReference>
<accession>A0A2T7PDV0</accession>
<organism evidence="4 5">
    <name type="scientific">Pomacea canaliculata</name>
    <name type="common">Golden apple snail</name>
    <dbReference type="NCBI Taxonomy" id="400727"/>
    <lineage>
        <taxon>Eukaryota</taxon>
        <taxon>Metazoa</taxon>
        <taxon>Spiralia</taxon>
        <taxon>Lophotrochozoa</taxon>
        <taxon>Mollusca</taxon>
        <taxon>Gastropoda</taxon>
        <taxon>Caenogastropoda</taxon>
        <taxon>Architaenioglossa</taxon>
        <taxon>Ampullarioidea</taxon>
        <taxon>Ampullariidae</taxon>
        <taxon>Pomacea</taxon>
    </lineage>
</organism>
<keyword evidence="2" id="KW-0808">Transferase</keyword>
<dbReference type="Pfam" id="PF00685">
    <property type="entry name" value="Sulfotransfer_1"/>
    <property type="match status" value="1"/>
</dbReference>
<evidence type="ECO:0000313" key="5">
    <source>
        <dbReference type="Proteomes" id="UP000245119"/>
    </source>
</evidence>
<dbReference type="Proteomes" id="UP000245119">
    <property type="component" value="Linkage Group LG4"/>
</dbReference>